<keyword evidence="3" id="KW-1185">Reference proteome</keyword>
<feature type="signal peptide" evidence="1">
    <location>
        <begin position="1"/>
        <end position="17"/>
    </location>
</feature>
<evidence type="ECO:0000313" key="3">
    <source>
        <dbReference type="Proteomes" id="UP000006038"/>
    </source>
</evidence>
<protein>
    <submittedName>
        <fullName evidence="2">Uncharacterized protein</fullName>
    </submittedName>
</protein>
<dbReference type="Gramene" id="OB11G11730.1">
    <property type="protein sequence ID" value="OB11G11730.1"/>
    <property type="gene ID" value="OB11G11730"/>
</dbReference>
<evidence type="ECO:0000256" key="1">
    <source>
        <dbReference type="SAM" id="SignalP"/>
    </source>
</evidence>
<dbReference type="HOGENOM" id="CLU_211750_0_0_1"/>
<feature type="chain" id="PRO_5003775606" evidence="1">
    <location>
        <begin position="18"/>
        <end position="57"/>
    </location>
</feature>
<dbReference type="AlphaFoldDB" id="J3N5T7"/>
<accession>J3N5T7</accession>
<name>J3N5T7_ORYBR</name>
<reference evidence="2" key="2">
    <citation type="submission" date="2013-04" db="UniProtKB">
        <authorList>
            <consortium name="EnsemblPlants"/>
        </authorList>
    </citation>
    <scope>IDENTIFICATION</scope>
</reference>
<proteinExistence type="predicted"/>
<reference evidence="2" key="1">
    <citation type="journal article" date="2013" name="Nat. Commun.">
        <title>Whole-genome sequencing of Oryza brachyantha reveals mechanisms underlying Oryza genome evolution.</title>
        <authorList>
            <person name="Chen J."/>
            <person name="Huang Q."/>
            <person name="Gao D."/>
            <person name="Wang J."/>
            <person name="Lang Y."/>
            <person name="Liu T."/>
            <person name="Li B."/>
            <person name="Bai Z."/>
            <person name="Luis Goicoechea J."/>
            <person name="Liang C."/>
            <person name="Chen C."/>
            <person name="Zhang W."/>
            <person name="Sun S."/>
            <person name="Liao Y."/>
            <person name="Zhang X."/>
            <person name="Yang L."/>
            <person name="Song C."/>
            <person name="Wang M."/>
            <person name="Shi J."/>
            <person name="Liu G."/>
            <person name="Liu J."/>
            <person name="Zhou H."/>
            <person name="Zhou W."/>
            <person name="Yu Q."/>
            <person name="An N."/>
            <person name="Chen Y."/>
            <person name="Cai Q."/>
            <person name="Wang B."/>
            <person name="Liu B."/>
            <person name="Min J."/>
            <person name="Huang Y."/>
            <person name="Wu H."/>
            <person name="Li Z."/>
            <person name="Zhang Y."/>
            <person name="Yin Y."/>
            <person name="Song W."/>
            <person name="Jiang J."/>
            <person name="Jackson S.A."/>
            <person name="Wing R.A."/>
            <person name="Wang J."/>
            <person name="Chen M."/>
        </authorList>
    </citation>
    <scope>NUCLEOTIDE SEQUENCE [LARGE SCALE GENOMIC DNA]</scope>
    <source>
        <strain evidence="2">cv. IRGC 101232</strain>
    </source>
</reference>
<dbReference type="Proteomes" id="UP000006038">
    <property type="component" value="Chromosome 11"/>
</dbReference>
<keyword evidence="1" id="KW-0732">Signal</keyword>
<organism evidence="2">
    <name type="scientific">Oryza brachyantha</name>
    <name type="common">malo sina</name>
    <dbReference type="NCBI Taxonomy" id="4533"/>
    <lineage>
        <taxon>Eukaryota</taxon>
        <taxon>Viridiplantae</taxon>
        <taxon>Streptophyta</taxon>
        <taxon>Embryophyta</taxon>
        <taxon>Tracheophyta</taxon>
        <taxon>Spermatophyta</taxon>
        <taxon>Magnoliopsida</taxon>
        <taxon>Liliopsida</taxon>
        <taxon>Poales</taxon>
        <taxon>Poaceae</taxon>
        <taxon>BOP clade</taxon>
        <taxon>Oryzoideae</taxon>
        <taxon>Oryzeae</taxon>
        <taxon>Oryzinae</taxon>
        <taxon>Oryza</taxon>
    </lineage>
</organism>
<evidence type="ECO:0000313" key="2">
    <source>
        <dbReference type="EnsemblPlants" id="OB11G11730.1"/>
    </source>
</evidence>
<sequence length="57" mass="5881">MKLQAFLLLLLLPVAAAVAVAAFLLPEPAAAASLPTQGLLPGAGTVTLQVEERQEEK</sequence>
<dbReference type="EnsemblPlants" id="OB11G11730.1">
    <property type="protein sequence ID" value="OB11G11730.1"/>
    <property type="gene ID" value="OB11G11730"/>
</dbReference>